<reference evidence="2 3" key="1">
    <citation type="submission" date="2014-11" db="EMBL/GenBank/DDBJ databases">
        <title>A Rickettsiales Symbiont of Amoebae With Ancient Features.</title>
        <authorList>
            <person name="Schulz F."/>
            <person name="Martijn J."/>
            <person name="Wascher F."/>
            <person name="Kostanjsek R."/>
            <person name="Ettema T.J."/>
            <person name="Horn M."/>
        </authorList>
    </citation>
    <scope>NUCLEOTIDE SEQUENCE [LARGE SCALE GENOMIC DNA]</scope>
    <source>
        <strain evidence="2 3">UWC36</strain>
    </source>
</reference>
<evidence type="ECO:0000313" key="3">
    <source>
        <dbReference type="Proteomes" id="UP000031258"/>
    </source>
</evidence>
<sequence length="117" mass="13667">MILVSYYLLRGFMKKDNKFFEDFSKLASSAFASAATMRRELSDYMRQYVESFVKKMDFVTKDELEVVKKIALQTDKELQQLKKYMNIEETKSPKKQEKSKVVKQKPKSSSAKKVADS</sequence>
<evidence type="ECO:0000256" key="1">
    <source>
        <dbReference type="SAM" id="MobiDB-lite"/>
    </source>
</evidence>
<organism evidence="2 3">
    <name type="scientific">Candidatus Jidaibacter acanthamoebae</name>
    <dbReference type="NCBI Taxonomy" id="86105"/>
    <lineage>
        <taxon>Bacteria</taxon>
        <taxon>Pseudomonadati</taxon>
        <taxon>Pseudomonadota</taxon>
        <taxon>Alphaproteobacteria</taxon>
        <taxon>Rickettsiales</taxon>
        <taxon>Candidatus Midichloriaceae</taxon>
        <taxon>Candidatus Jidaibacter</taxon>
    </lineage>
</organism>
<gene>
    <name evidence="2" type="ORF">NF27_EY01680</name>
</gene>
<protein>
    <submittedName>
        <fullName evidence="2">Uncharacterized protein</fullName>
    </submittedName>
</protein>
<keyword evidence="3" id="KW-1185">Reference proteome</keyword>
<name>A0A0C1MSN9_9RICK</name>
<feature type="compositionally biased region" description="Basic and acidic residues" evidence="1">
    <location>
        <begin position="89"/>
        <end position="100"/>
    </location>
</feature>
<evidence type="ECO:0000313" key="2">
    <source>
        <dbReference type="EMBL" id="KIE05072.1"/>
    </source>
</evidence>
<feature type="region of interest" description="Disordered" evidence="1">
    <location>
        <begin position="89"/>
        <end position="117"/>
    </location>
</feature>
<dbReference type="Pfam" id="PF04380">
    <property type="entry name" value="BMFP"/>
    <property type="match status" value="1"/>
</dbReference>
<dbReference type="InterPro" id="IPR007475">
    <property type="entry name" value="UbiK"/>
</dbReference>
<dbReference type="STRING" id="86105.NF27_EY01680"/>
<dbReference type="EMBL" id="JSWE01000124">
    <property type="protein sequence ID" value="KIE05072.1"/>
    <property type="molecule type" value="Genomic_DNA"/>
</dbReference>
<accession>A0A0C1MSN9</accession>
<feature type="compositionally biased region" description="Low complexity" evidence="1">
    <location>
        <begin position="107"/>
        <end position="117"/>
    </location>
</feature>
<dbReference type="AlphaFoldDB" id="A0A0C1MSN9"/>
<comment type="caution">
    <text evidence="2">The sequence shown here is derived from an EMBL/GenBank/DDBJ whole genome shotgun (WGS) entry which is preliminary data.</text>
</comment>
<dbReference type="Proteomes" id="UP000031258">
    <property type="component" value="Unassembled WGS sequence"/>
</dbReference>
<proteinExistence type="predicted"/>